<keyword evidence="4" id="KW-1185">Reference proteome</keyword>
<feature type="region of interest" description="Disordered" evidence="1">
    <location>
        <begin position="665"/>
        <end position="687"/>
    </location>
</feature>
<dbReference type="Proteomes" id="UP000886520">
    <property type="component" value="Chromosome 4"/>
</dbReference>
<feature type="compositionally biased region" description="Polar residues" evidence="1">
    <location>
        <begin position="667"/>
        <end position="676"/>
    </location>
</feature>
<protein>
    <recommendedName>
        <fullName evidence="2">HTH three-helical bundle domain-containing protein</fullName>
    </recommendedName>
</protein>
<name>A0A9D4V884_ADICA</name>
<evidence type="ECO:0000259" key="2">
    <source>
        <dbReference type="Pfam" id="PF25370"/>
    </source>
</evidence>
<dbReference type="Pfam" id="PF25370">
    <property type="entry name" value="HTH_74"/>
    <property type="match status" value="1"/>
</dbReference>
<evidence type="ECO:0000256" key="1">
    <source>
        <dbReference type="SAM" id="MobiDB-lite"/>
    </source>
</evidence>
<organism evidence="3 4">
    <name type="scientific">Adiantum capillus-veneris</name>
    <name type="common">Maidenhair fern</name>
    <dbReference type="NCBI Taxonomy" id="13818"/>
    <lineage>
        <taxon>Eukaryota</taxon>
        <taxon>Viridiplantae</taxon>
        <taxon>Streptophyta</taxon>
        <taxon>Embryophyta</taxon>
        <taxon>Tracheophyta</taxon>
        <taxon>Polypodiopsida</taxon>
        <taxon>Polypodiidae</taxon>
        <taxon>Polypodiales</taxon>
        <taxon>Pteridineae</taxon>
        <taxon>Pteridaceae</taxon>
        <taxon>Vittarioideae</taxon>
        <taxon>Adiantum</taxon>
    </lineage>
</organism>
<feature type="region of interest" description="Disordered" evidence="1">
    <location>
        <begin position="27"/>
        <end position="115"/>
    </location>
</feature>
<dbReference type="OrthoDB" id="515857at2759"/>
<feature type="compositionally biased region" description="Basic residues" evidence="1">
    <location>
        <begin position="27"/>
        <end position="38"/>
    </location>
</feature>
<feature type="domain" description="HTH three-helical bundle" evidence="2">
    <location>
        <begin position="595"/>
        <end position="633"/>
    </location>
</feature>
<evidence type="ECO:0000313" key="4">
    <source>
        <dbReference type="Proteomes" id="UP000886520"/>
    </source>
</evidence>
<sequence length="712" mass="78129">MQAVLLTFKANMWVVWNIKTLNHHLGGRRHKAMAKGKSAKSSETSVDGKPNPAANKHADKKRASDTKPETLQNAKRQKTLTVAVANGAPTNTPNKKEKSNKVPVVKEGQQKGKSTIKTHLKRQLVQAISIIFFKHPAYQQMQHMEICFEIAKERKNDPPGAEMHQPHCMERPLSAPSPADRHHHPPFPFSLPFATPSMAPSTVPLHPTHANVFLHFSVSNSVWLAGAYTGGAHQDAPVLTNSTISFEPSSSMAPSTFFFSSAPAAGSCCPQSITAPSSNDLLQKLHPHNFQSVGEVSESITSAPASSGLASTDSKAAASTRVRLRILNPQKMHRSSKPADQASQQCSSISVDCAPLEAPFGFGLPMGSWHGIKKSRSKRRRFCTWGPESASSSRPEPAVQKCSSWCSNEVNTVQKSSPNSIDAASCSVAEVSTEQIGSVMRSSESGESDLDWTDRISWHRRELTSKLDQLAFIACELKAKRRRSPRKQIRRHHYTTETFSPLTLIDSYWRQNSTNYLSAKQAAENFHNGSALNLAKAKDAPFSCYIRRSPLQSFKGVKTGAVPAPPAFYTADRAAKCASTRRVIRKAKTIGRQTRVQRCAKQVLDFVGKDTVREKLIRHALGNNPDTSKALRLLLDQRKLGRIGGGGRRDPYKYKLTPDGLHELSEKTQNSNMPQLSSAASTTSAGEELSVDNNIRTCMSAILYKSLIRDGS</sequence>
<proteinExistence type="predicted"/>
<reference evidence="3" key="1">
    <citation type="submission" date="2021-01" db="EMBL/GenBank/DDBJ databases">
        <title>Adiantum capillus-veneris genome.</title>
        <authorList>
            <person name="Fang Y."/>
            <person name="Liao Q."/>
        </authorList>
    </citation>
    <scope>NUCLEOTIDE SEQUENCE</scope>
    <source>
        <strain evidence="3">H3</strain>
        <tissue evidence="3">Leaf</tissue>
    </source>
</reference>
<accession>A0A9D4V884</accession>
<evidence type="ECO:0000313" key="3">
    <source>
        <dbReference type="EMBL" id="KAI5080943.1"/>
    </source>
</evidence>
<gene>
    <name evidence="3" type="ORF">GOP47_0004126</name>
</gene>
<dbReference type="AlphaFoldDB" id="A0A9D4V884"/>
<dbReference type="InterPro" id="IPR057523">
    <property type="entry name" value="HTH_74"/>
</dbReference>
<comment type="caution">
    <text evidence="3">The sequence shown here is derived from an EMBL/GenBank/DDBJ whole genome shotgun (WGS) entry which is preliminary data.</text>
</comment>
<dbReference type="EMBL" id="JABFUD020000004">
    <property type="protein sequence ID" value="KAI5080943.1"/>
    <property type="molecule type" value="Genomic_DNA"/>
</dbReference>